<dbReference type="PANTHER" id="PTHR31429">
    <property type="entry name" value="WRKY TRANSCRIPTION FACTOR 36-RELATED"/>
    <property type="match status" value="1"/>
</dbReference>
<protein>
    <submittedName>
        <fullName evidence="10">Probable WRKY transcription factor 60</fullName>
    </submittedName>
</protein>
<keyword evidence="6" id="KW-0175">Coiled coil</keyword>
<dbReference type="InterPro" id="IPR036576">
    <property type="entry name" value="WRKY_dom_sf"/>
</dbReference>
<evidence type="ECO:0000256" key="4">
    <source>
        <dbReference type="ARBA" id="ARBA00023163"/>
    </source>
</evidence>
<dbReference type="Proteomes" id="UP000694864">
    <property type="component" value="Chromosome 7"/>
</dbReference>
<reference evidence="9" key="1">
    <citation type="journal article" date="2014" name="Nat. Commun.">
        <title>The emerging biofuel crop Camelina sativa retains a highly undifferentiated hexaploid genome structure.</title>
        <authorList>
            <person name="Kagale S."/>
            <person name="Koh C."/>
            <person name="Nixon J."/>
            <person name="Bollina V."/>
            <person name="Clarke W.E."/>
            <person name="Tuteja R."/>
            <person name="Spillane C."/>
            <person name="Robinson S.J."/>
            <person name="Links M.G."/>
            <person name="Clarke C."/>
            <person name="Higgins E.E."/>
            <person name="Huebert T."/>
            <person name="Sharpe A.G."/>
            <person name="Parkin I.A."/>
        </authorList>
    </citation>
    <scope>NUCLEOTIDE SEQUENCE [LARGE SCALE GENOMIC DNA]</scope>
    <source>
        <strain evidence="9">cv. DH55</strain>
    </source>
</reference>
<evidence type="ECO:0000256" key="5">
    <source>
        <dbReference type="ARBA" id="ARBA00023242"/>
    </source>
</evidence>
<dbReference type="SUPFAM" id="SSF118290">
    <property type="entry name" value="WRKY DNA-binding domain"/>
    <property type="match status" value="1"/>
</dbReference>
<dbReference type="PROSITE" id="PS50811">
    <property type="entry name" value="WRKY"/>
    <property type="match status" value="1"/>
</dbReference>
<accession>A0ABM0SWS9</accession>
<evidence type="ECO:0000313" key="10">
    <source>
        <dbReference type="RefSeq" id="XP_010417256.1"/>
    </source>
</evidence>
<evidence type="ECO:0000256" key="2">
    <source>
        <dbReference type="ARBA" id="ARBA00023015"/>
    </source>
</evidence>
<evidence type="ECO:0000256" key="1">
    <source>
        <dbReference type="ARBA" id="ARBA00004123"/>
    </source>
</evidence>
<feature type="region of interest" description="Disordered" evidence="7">
    <location>
        <begin position="1"/>
        <end position="31"/>
    </location>
</feature>
<evidence type="ECO:0000259" key="8">
    <source>
        <dbReference type="PROSITE" id="PS50811"/>
    </source>
</evidence>
<dbReference type="InterPro" id="IPR044810">
    <property type="entry name" value="WRKY_plant"/>
</dbReference>
<evidence type="ECO:0000256" key="3">
    <source>
        <dbReference type="ARBA" id="ARBA00023125"/>
    </source>
</evidence>
<reference evidence="10" key="2">
    <citation type="submission" date="2025-08" db="UniProtKB">
        <authorList>
            <consortium name="RefSeq"/>
        </authorList>
    </citation>
    <scope>IDENTIFICATION</scope>
    <source>
        <tissue evidence="10">Leaf</tissue>
    </source>
</reference>
<keyword evidence="3" id="KW-0238">DNA-binding</keyword>
<dbReference type="InterPro" id="IPR003657">
    <property type="entry name" value="WRKY_dom"/>
</dbReference>
<dbReference type="Pfam" id="PF03106">
    <property type="entry name" value="WRKY"/>
    <property type="match status" value="1"/>
</dbReference>
<keyword evidence="5" id="KW-0539">Nucleus</keyword>
<evidence type="ECO:0000313" key="9">
    <source>
        <dbReference type="Proteomes" id="UP000694864"/>
    </source>
</evidence>
<dbReference type="RefSeq" id="XP_010417256.1">
    <property type="nucleotide sequence ID" value="XM_010418954.2"/>
</dbReference>
<keyword evidence="9" id="KW-1185">Reference proteome</keyword>
<feature type="domain" description="WRKY" evidence="8">
    <location>
        <begin position="145"/>
        <end position="204"/>
    </location>
</feature>
<sequence>MDYDPNTNPFDLHFSGKLPKKEVSDSSSADVKPKWLVKDDEVSLLQEELNRVNSENKKLTETLARVCEKYYALQDLLKELQSPEHVKFQNQKLTKKRKQDLDDFVSSPVGLSCGPTIEKITSEKATVSTAYFHTEKSDTSLTVKDGYQWRKYGQKITRDNPSPRAYFRCSFSPSCLVKKKVQRSAEDPSFVVATYEGTHNHPGQHASVSRTVKLDLVQGVLEPVEEKKERGTIQEVLVQQMASSLTKDPKFTAALAAAISGRFIEQSRT</sequence>
<comment type="subcellular location">
    <subcellularLocation>
        <location evidence="1">Nucleus</location>
    </subcellularLocation>
</comment>
<keyword evidence="4" id="KW-0804">Transcription</keyword>
<organism evidence="9 10">
    <name type="scientific">Camelina sativa</name>
    <name type="common">False flax</name>
    <name type="synonym">Myagrum sativum</name>
    <dbReference type="NCBI Taxonomy" id="90675"/>
    <lineage>
        <taxon>Eukaryota</taxon>
        <taxon>Viridiplantae</taxon>
        <taxon>Streptophyta</taxon>
        <taxon>Embryophyta</taxon>
        <taxon>Tracheophyta</taxon>
        <taxon>Spermatophyta</taxon>
        <taxon>Magnoliopsida</taxon>
        <taxon>eudicotyledons</taxon>
        <taxon>Gunneridae</taxon>
        <taxon>Pentapetalae</taxon>
        <taxon>rosids</taxon>
        <taxon>malvids</taxon>
        <taxon>Brassicales</taxon>
        <taxon>Brassicaceae</taxon>
        <taxon>Camelineae</taxon>
        <taxon>Camelina</taxon>
    </lineage>
</organism>
<dbReference type="GeneID" id="104703026"/>
<feature type="coiled-coil region" evidence="6">
    <location>
        <begin position="42"/>
        <end position="69"/>
    </location>
</feature>
<name>A0ABM0SWS9_CAMSA</name>
<evidence type="ECO:0000256" key="7">
    <source>
        <dbReference type="SAM" id="MobiDB-lite"/>
    </source>
</evidence>
<keyword evidence="2" id="KW-0805">Transcription regulation</keyword>
<evidence type="ECO:0000256" key="6">
    <source>
        <dbReference type="SAM" id="Coils"/>
    </source>
</evidence>
<dbReference type="PANTHER" id="PTHR31429:SF76">
    <property type="entry name" value="WRKY FAMILY TRANSCRIPTION FACTOR-RELATED"/>
    <property type="match status" value="1"/>
</dbReference>
<proteinExistence type="predicted"/>
<gene>
    <name evidence="10" type="primary">LOC104703026</name>
</gene>
<dbReference type="SMART" id="SM00774">
    <property type="entry name" value="WRKY"/>
    <property type="match status" value="1"/>
</dbReference>
<dbReference type="Gene3D" id="2.20.25.80">
    <property type="entry name" value="WRKY domain"/>
    <property type="match status" value="1"/>
</dbReference>